<evidence type="ECO:0000259" key="1">
    <source>
        <dbReference type="Pfam" id="PF01936"/>
    </source>
</evidence>
<dbReference type="OrthoDB" id="9809421at2"/>
<reference evidence="2 3" key="1">
    <citation type="submission" date="2018-08" db="EMBL/GenBank/DDBJ databases">
        <title>Henriciella mobilis sp. nov., isolated from seawater.</title>
        <authorList>
            <person name="Cheng H."/>
            <person name="Wu Y.-H."/>
            <person name="Xu X.-W."/>
            <person name="Guo L.-L."/>
        </authorList>
    </citation>
    <scope>NUCLEOTIDE SEQUENCE [LARGE SCALE GENOMIC DNA]</scope>
    <source>
        <strain evidence="2 3">CCUG67844</strain>
    </source>
</reference>
<dbReference type="AlphaFoldDB" id="A0A399RD39"/>
<evidence type="ECO:0000313" key="3">
    <source>
        <dbReference type="Proteomes" id="UP000265845"/>
    </source>
</evidence>
<dbReference type="Proteomes" id="UP000265845">
    <property type="component" value="Unassembled WGS sequence"/>
</dbReference>
<protein>
    <submittedName>
        <fullName evidence="2">NYN domain-containing protein</fullName>
    </submittedName>
</protein>
<dbReference type="PANTHER" id="PTHR35458">
    <property type="entry name" value="SLR0755 PROTEIN"/>
    <property type="match status" value="1"/>
</dbReference>
<proteinExistence type="predicted"/>
<feature type="domain" description="NYN" evidence="1">
    <location>
        <begin position="9"/>
        <end position="159"/>
    </location>
</feature>
<dbReference type="Gene3D" id="3.40.50.1010">
    <property type="entry name" value="5'-nuclease"/>
    <property type="match status" value="1"/>
</dbReference>
<dbReference type="Pfam" id="PF01936">
    <property type="entry name" value="NYN"/>
    <property type="match status" value="1"/>
</dbReference>
<dbReference type="PANTHER" id="PTHR35458:SF8">
    <property type="entry name" value="SLR0650 PROTEIN"/>
    <property type="match status" value="1"/>
</dbReference>
<dbReference type="InterPro" id="IPR021139">
    <property type="entry name" value="NYN"/>
</dbReference>
<gene>
    <name evidence="2" type="ORF">D1222_15185</name>
</gene>
<sequence length="213" mass="23903">MSISEAPKRVNVYIDGFNLYHAMNDLNISQIKWLNLWHLSTTFLRPNEELQKVEYFTAEVHWDSAKVGRHRQYTRALQAKGVKVTQGNFKKAPRFCPRGSTNCDFNEEKKTDVAIGVTMVSEAMAGAFDRAILITADSDQVPTINVIRQYASHLDLTLAAPPGRLQAARELGALFNGKDRLEIGESRLRACVLPREVKDQGGSLVAIRPVDYD</sequence>
<dbReference type="CDD" id="cd18722">
    <property type="entry name" value="PIN_NicB-like"/>
    <property type="match status" value="1"/>
</dbReference>
<dbReference type="InterPro" id="IPR047140">
    <property type="entry name" value="LabA"/>
</dbReference>
<comment type="caution">
    <text evidence="2">The sequence shown here is derived from an EMBL/GenBank/DDBJ whole genome shotgun (WGS) entry which is preliminary data.</text>
</comment>
<keyword evidence="3" id="KW-1185">Reference proteome</keyword>
<evidence type="ECO:0000313" key="2">
    <source>
        <dbReference type="EMBL" id="RIJ27712.1"/>
    </source>
</evidence>
<dbReference type="RefSeq" id="WP_119455088.1">
    <property type="nucleotide sequence ID" value="NZ_QWGA01000008.1"/>
</dbReference>
<accession>A0A399RD39</accession>
<organism evidence="2 3">
    <name type="scientific">Henriciella algicola</name>
    <dbReference type="NCBI Taxonomy" id="1608422"/>
    <lineage>
        <taxon>Bacteria</taxon>
        <taxon>Pseudomonadati</taxon>
        <taxon>Pseudomonadota</taxon>
        <taxon>Alphaproteobacteria</taxon>
        <taxon>Hyphomonadales</taxon>
        <taxon>Hyphomonadaceae</taxon>
        <taxon>Henriciella</taxon>
    </lineage>
</organism>
<name>A0A399RD39_9PROT</name>
<dbReference type="GO" id="GO:0004540">
    <property type="term" value="F:RNA nuclease activity"/>
    <property type="evidence" value="ECO:0007669"/>
    <property type="project" value="InterPro"/>
</dbReference>
<dbReference type="EMBL" id="QWGA01000008">
    <property type="protein sequence ID" value="RIJ27712.1"/>
    <property type="molecule type" value="Genomic_DNA"/>
</dbReference>